<feature type="compositionally biased region" description="Acidic residues" evidence="4">
    <location>
        <begin position="80"/>
        <end position="90"/>
    </location>
</feature>
<dbReference type="InterPro" id="IPR056605">
    <property type="entry name" value="LTI65_LTI78_N"/>
</dbReference>
<organism evidence="8 9">
    <name type="scientific">Vigna mungo</name>
    <name type="common">Black gram</name>
    <name type="synonym">Phaseolus mungo</name>
    <dbReference type="NCBI Taxonomy" id="3915"/>
    <lineage>
        <taxon>Eukaryota</taxon>
        <taxon>Viridiplantae</taxon>
        <taxon>Streptophyta</taxon>
        <taxon>Embryophyta</taxon>
        <taxon>Tracheophyta</taxon>
        <taxon>Spermatophyta</taxon>
        <taxon>Magnoliopsida</taxon>
        <taxon>eudicotyledons</taxon>
        <taxon>Gunneridae</taxon>
        <taxon>Pentapetalae</taxon>
        <taxon>rosids</taxon>
        <taxon>fabids</taxon>
        <taxon>Fabales</taxon>
        <taxon>Fabaceae</taxon>
        <taxon>Papilionoideae</taxon>
        <taxon>50 kb inversion clade</taxon>
        <taxon>NPAAA clade</taxon>
        <taxon>indigoferoid/millettioid clade</taxon>
        <taxon>Phaseoleae</taxon>
        <taxon>Vigna</taxon>
    </lineage>
</organism>
<dbReference type="Pfam" id="PF13812">
    <property type="entry name" value="PPR_3"/>
    <property type="match status" value="1"/>
</dbReference>
<feature type="region of interest" description="Disordered" evidence="4">
    <location>
        <begin position="464"/>
        <end position="486"/>
    </location>
</feature>
<evidence type="ECO:0000259" key="6">
    <source>
        <dbReference type="Pfam" id="PF23402"/>
    </source>
</evidence>
<evidence type="ECO:0000313" key="8">
    <source>
        <dbReference type="EMBL" id="WVY98769.1"/>
    </source>
</evidence>
<dbReference type="EMBL" id="CP144692">
    <property type="protein sequence ID" value="WVY98769.1"/>
    <property type="molecule type" value="Genomic_DNA"/>
</dbReference>
<sequence length="1076" mass="122103">MDSRVVRSEVQENDEHYPHIVPLQQVTHGEEDQNFNHEKKSVLNKVKVKAKKIKDTIKKHGHQVLDRGREYDNEDQHNLDDDDLDEDEDTDKGTQVHETPIHESEDVNIITPKSEPLENLGKSRIDVGDTTVMADESHHDSLPFSTTETDHNIASDPAKAFRMEEKAGLPKDNLERSIGLEEEHYSPGSMPDAYIPPNHQTKVTYPTEEDLMVKLIKLDLTTLDDIYTPWSGLRFSCVMATAVKEETEITPVEESFARMNVQEEPKSISELNLQPAIVDSECPRVENHDQSVLHLSAGMRTRYPSSECHEQTISPKVNKNLENVTDSGQNFSTITTTVDEHSCNEANTYKVFSPKDVTASEEGSVEKDNVVTNASDMSGSTAQYGKDIAHSLTQKLGPVYDKVAGVGSAVKSKVYGTETKNEIKEQDKGVSVKDYLAEKLRPGEEDKALSELISETLHKRKEETVKNEHHLDGGDEKMREESCVHDPGKGVVDKLKGVVGSWFGKSEGKGDEQSSKNTNSGAELEQCRKSPNSTFRCRGAVVSRKSLNGAVVRWFFAAMVHIGGSWCRSTFVYQILSISRNLVSNRWISIHSLAHWAYGSFNCKKTPFFHWPNRSRCSFVRYDGHPFGGDGFECIEEPLKNLELNCDSAVDGTLRLNEDWGYNQKQFSLRKGFIESVRLDAKRVLDVLRQDGPGLDARLVLGELHVRPSGLLVREVLFGILKNINSENKTRCAKLAYKFFVWCSQQEGYRHTANAYHLLMNIYAECEEFKALWRLVDEMIEKRHPATARTFNILIRTCGEAGLAKKLVERFIKSKTFNFRPFKHSYNAILHGLLVLNQYKLIEWVYQQMLLDGFSSDILTYNIVMYAKYRLGKLDQFHRLFDEMGRNGFNPDFHTFNILLHVLGKGDKPLAALNLLNHMREMGIDPTVLHFTTLIDGLSRAGNMDACKYFFDEMIKNGCIPDVVAYTVMITGYVVAGELEKALEMYQDMISREQIPNVFTYNSIIRGLCRAGKFDEACSMLNEMETKGCRPNSVVYDSLVSCLRNAGKTADAHEVIRQMTEKRKYTHIYSRYERNK</sequence>
<accession>A0AAQ3MVZ7</accession>
<dbReference type="AlphaFoldDB" id="A0AAQ3MVZ7"/>
<feature type="region of interest" description="Disordered" evidence="4">
    <location>
        <begin position="54"/>
        <end position="107"/>
    </location>
</feature>
<evidence type="ECO:0000256" key="2">
    <source>
        <dbReference type="ARBA" id="ARBA00022737"/>
    </source>
</evidence>
<feature type="domain" description="LTI65/LTI78 PGEED repeat" evidence="5">
    <location>
        <begin position="427"/>
        <end position="457"/>
    </location>
</feature>
<feature type="repeat" description="PPR" evidence="3">
    <location>
        <begin position="962"/>
        <end position="996"/>
    </location>
</feature>
<dbReference type="PANTHER" id="PTHR47447:SF28">
    <property type="entry name" value="PENTACOTRIPEPTIDE-REPEAT REGION OF PRORP DOMAIN-CONTAINING PROTEIN"/>
    <property type="match status" value="1"/>
</dbReference>
<feature type="repeat" description="PPR" evidence="3">
    <location>
        <begin position="997"/>
        <end position="1031"/>
    </location>
</feature>
<evidence type="ECO:0000259" key="5">
    <source>
        <dbReference type="Pfam" id="PF23399"/>
    </source>
</evidence>
<dbReference type="InterPro" id="IPR057058">
    <property type="entry name" value="LTI65_LTI78_NYQTKV"/>
</dbReference>
<feature type="repeat" description="PPR" evidence="3">
    <location>
        <begin position="892"/>
        <end position="926"/>
    </location>
</feature>
<feature type="compositionally biased region" description="Basic and acidic residues" evidence="4">
    <location>
        <begin position="91"/>
        <end position="105"/>
    </location>
</feature>
<feature type="repeat" description="PPR" evidence="3">
    <location>
        <begin position="927"/>
        <end position="961"/>
    </location>
</feature>
<dbReference type="InterPro" id="IPR011990">
    <property type="entry name" value="TPR-like_helical_dom_sf"/>
</dbReference>
<feature type="repeat" description="PPR" evidence="3">
    <location>
        <begin position="857"/>
        <end position="891"/>
    </location>
</feature>
<dbReference type="Pfam" id="PF23399">
    <property type="entry name" value="LTI65_PGEED"/>
    <property type="match status" value="1"/>
</dbReference>
<feature type="repeat" description="PPR" evidence="3">
    <location>
        <begin position="1032"/>
        <end position="1062"/>
    </location>
</feature>
<dbReference type="NCBIfam" id="TIGR00756">
    <property type="entry name" value="PPR"/>
    <property type="match status" value="5"/>
</dbReference>
<dbReference type="SUPFAM" id="SSF48452">
    <property type="entry name" value="TPR-like"/>
    <property type="match status" value="1"/>
</dbReference>
<dbReference type="InterPro" id="IPR002885">
    <property type="entry name" value="PPR_rpt"/>
</dbReference>
<dbReference type="Gene3D" id="1.25.40.10">
    <property type="entry name" value="Tetratricopeptide repeat domain"/>
    <property type="match status" value="3"/>
</dbReference>
<dbReference type="Pfam" id="PF23402">
    <property type="entry name" value="LTI65_LTI78_NYQTKV"/>
    <property type="match status" value="1"/>
</dbReference>
<proteinExistence type="inferred from homology"/>
<dbReference type="PANTHER" id="PTHR47447">
    <property type="entry name" value="OS03G0856100 PROTEIN"/>
    <property type="match status" value="1"/>
</dbReference>
<evidence type="ECO:0000256" key="1">
    <source>
        <dbReference type="ARBA" id="ARBA00007626"/>
    </source>
</evidence>
<evidence type="ECO:0000259" key="7">
    <source>
        <dbReference type="Pfam" id="PF23403"/>
    </source>
</evidence>
<dbReference type="Proteomes" id="UP001374535">
    <property type="component" value="Chromosome 9"/>
</dbReference>
<dbReference type="Pfam" id="PF23403">
    <property type="entry name" value="LTI65_LTI78_N"/>
    <property type="match status" value="1"/>
</dbReference>
<feature type="compositionally biased region" description="Basic and acidic residues" evidence="4">
    <location>
        <begin position="54"/>
        <end position="79"/>
    </location>
</feature>
<dbReference type="Pfam" id="PF13041">
    <property type="entry name" value="PPR_2"/>
    <property type="match status" value="2"/>
</dbReference>
<dbReference type="PROSITE" id="PS51375">
    <property type="entry name" value="PPR"/>
    <property type="match status" value="6"/>
</dbReference>
<evidence type="ECO:0000256" key="3">
    <source>
        <dbReference type="PROSITE-ProRule" id="PRU00708"/>
    </source>
</evidence>
<feature type="domain" description="LTI65/LTI78 N-terminal" evidence="7">
    <location>
        <begin position="36"/>
        <end position="107"/>
    </location>
</feature>
<feature type="region of interest" description="Disordered" evidence="4">
    <location>
        <begin position="505"/>
        <end position="527"/>
    </location>
</feature>
<dbReference type="InterPro" id="IPR057059">
    <property type="entry name" value="LTI65/LTI78_PGEED"/>
</dbReference>
<protein>
    <recommendedName>
        <fullName evidence="10">Pentatricopeptide repeat-containing protein</fullName>
    </recommendedName>
</protein>
<gene>
    <name evidence="8" type="ORF">V8G54_030920</name>
</gene>
<keyword evidence="2" id="KW-0677">Repeat</keyword>
<comment type="similarity">
    <text evidence="1">Belongs to the PPR family. P subfamily.</text>
</comment>
<reference evidence="8 9" key="1">
    <citation type="journal article" date="2023" name="Life. Sci Alliance">
        <title>Evolutionary insights into 3D genome organization and epigenetic landscape of Vigna mungo.</title>
        <authorList>
            <person name="Junaid A."/>
            <person name="Singh B."/>
            <person name="Bhatia S."/>
        </authorList>
    </citation>
    <scope>NUCLEOTIDE SEQUENCE [LARGE SCALE GENOMIC DNA]</scope>
    <source>
        <strain evidence="8">Urdbean</strain>
    </source>
</reference>
<evidence type="ECO:0000313" key="9">
    <source>
        <dbReference type="Proteomes" id="UP001374535"/>
    </source>
</evidence>
<evidence type="ECO:0008006" key="10">
    <source>
        <dbReference type="Google" id="ProtNLM"/>
    </source>
</evidence>
<feature type="domain" description="LTI65/LTI78 NYQTKV repeat" evidence="6">
    <location>
        <begin position="171"/>
        <end position="208"/>
    </location>
</feature>
<dbReference type="Pfam" id="PF12854">
    <property type="entry name" value="PPR_1"/>
    <property type="match status" value="1"/>
</dbReference>
<keyword evidence="9" id="KW-1185">Reference proteome</keyword>
<name>A0AAQ3MVZ7_VIGMU</name>
<evidence type="ECO:0000256" key="4">
    <source>
        <dbReference type="SAM" id="MobiDB-lite"/>
    </source>
</evidence>